<dbReference type="Proteomes" id="UP001443914">
    <property type="component" value="Unassembled WGS sequence"/>
</dbReference>
<dbReference type="GO" id="GO:0016126">
    <property type="term" value="P:sterol biosynthetic process"/>
    <property type="evidence" value="ECO:0007669"/>
    <property type="project" value="UniProtKB-UniRule"/>
</dbReference>
<sequence length="67" mass="7603">MYKDGKNITSTYPLNNFSSQVAGRAFYNDRFVQKMRQKAACLPKYVRLEQGTVVSLVEDNEVVQGVV</sequence>
<dbReference type="GO" id="GO:0005783">
    <property type="term" value="C:endoplasmic reticulum"/>
    <property type="evidence" value="ECO:0007669"/>
    <property type="project" value="TreeGrafter"/>
</dbReference>
<dbReference type="InterPro" id="IPR040125">
    <property type="entry name" value="Squalene_monox"/>
</dbReference>
<comment type="function">
    <text evidence="1">Catalyzes the stereospecific oxidation of squalene to (S)-2,3-epoxysqualene, and is considered to be a rate-limiting enzyme in steroid biosynthesis.</text>
</comment>
<dbReference type="PANTHER" id="PTHR10835">
    <property type="entry name" value="SQUALENE MONOOXYGENASE"/>
    <property type="match status" value="1"/>
</dbReference>
<dbReference type="GO" id="GO:0050660">
    <property type="term" value="F:flavin adenine dinucleotide binding"/>
    <property type="evidence" value="ECO:0007669"/>
    <property type="project" value="UniProtKB-UniRule"/>
</dbReference>
<reference evidence="2" key="1">
    <citation type="submission" date="2024-03" db="EMBL/GenBank/DDBJ databases">
        <title>WGS assembly of Saponaria officinalis var. Norfolk2.</title>
        <authorList>
            <person name="Jenkins J."/>
            <person name="Shu S."/>
            <person name="Grimwood J."/>
            <person name="Barry K."/>
            <person name="Goodstein D."/>
            <person name="Schmutz J."/>
            <person name="Leebens-Mack J."/>
            <person name="Osbourn A."/>
        </authorList>
    </citation>
    <scope>NUCLEOTIDE SEQUENCE [LARGE SCALE GENOMIC DNA]</scope>
    <source>
        <strain evidence="2">JIC</strain>
    </source>
</reference>
<comment type="cofactor">
    <cofactor evidence="1">
        <name>FAD</name>
        <dbReference type="ChEBI" id="CHEBI:57692"/>
    </cofactor>
</comment>
<organism evidence="2 3">
    <name type="scientific">Saponaria officinalis</name>
    <name type="common">Common soapwort</name>
    <name type="synonym">Lychnis saponaria</name>
    <dbReference type="NCBI Taxonomy" id="3572"/>
    <lineage>
        <taxon>Eukaryota</taxon>
        <taxon>Viridiplantae</taxon>
        <taxon>Streptophyta</taxon>
        <taxon>Embryophyta</taxon>
        <taxon>Tracheophyta</taxon>
        <taxon>Spermatophyta</taxon>
        <taxon>Magnoliopsida</taxon>
        <taxon>eudicotyledons</taxon>
        <taxon>Gunneridae</taxon>
        <taxon>Pentapetalae</taxon>
        <taxon>Caryophyllales</taxon>
        <taxon>Caryophyllaceae</taxon>
        <taxon>Caryophylleae</taxon>
        <taxon>Saponaria</taxon>
    </lineage>
</organism>
<accession>A0AAW1MYW2</accession>
<comment type="similarity">
    <text evidence="1">Belongs to the squalene monooxygenase family.</text>
</comment>
<keyword evidence="1" id="KW-0285">Flavoprotein</keyword>
<dbReference type="PANTHER" id="PTHR10835:SF0">
    <property type="entry name" value="SQUALENE MONOOXYGENASE"/>
    <property type="match status" value="1"/>
</dbReference>
<comment type="catalytic activity">
    <reaction evidence="1">
        <text>squalene + reduced [NADPH--hemoprotein reductase] + O2 = (S)-2,3-epoxysqualene + oxidized [NADPH--hemoprotein reductase] + H2O + H(+)</text>
        <dbReference type="Rhea" id="RHEA:25282"/>
        <dbReference type="Rhea" id="RHEA-COMP:11964"/>
        <dbReference type="Rhea" id="RHEA-COMP:11965"/>
        <dbReference type="ChEBI" id="CHEBI:15377"/>
        <dbReference type="ChEBI" id="CHEBI:15378"/>
        <dbReference type="ChEBI" id="CHEBI:15379"/>
        <dbReference type="ChEBI" id="CHEBI:15440"/>
        <dbReference type="ChEBI" id="CHEBI:15441"/>
        <dbReference type="ChEBI" id="CHEBI:57618"/>
        <dbReference type="ChEBI" id="CHEBI:58210"/>
        <dbReference type="EC" id="1.14.14.17"/>
    </reaction>
</comment>
<dbReference type="EC" id="1.14.14.17" evidence="1"/>
<dbReference type="GO" id="GO:0016020">
    <property type="term" value="C:membrane"/>
    <property type="evidence" value="ECO:0007669"/>
    <property type="project" value="UniProtKB-SubCell"/>
</dbReference>
<name>A0AAW1MYW2_SAPOF</name>
<dbReference type="EMBL" id="JBDFQZ010000002">
    <property type="protein sequence ID" value="KAK9750849.1"/>
    <property type="molecule type" value="Genomic_DNA"/>
</dbReference>
<evidence type="ECO:0000256" key="1">
    <source>
        <dbReference type="RuleBase" id="RU367121"/>
    </source>
</evidence>
<comment type="subcellular location">
    <subcellularLocation>
        <location evidence="1">Membrane</location>
        <topology evidence="1">Multi-pass membrane protein</topology>
    </subcellularLocation>
</comment>
<keyword evidence="1" id="KW-0560">Oxidoreductase</keyword>
<dbReference type="GO" id="GO:0004506">
    <property type="term" value="F:squalene monooxygenase activity"/>
    <property type="evidence" value="ECO:0007669"/>
    <property type="project" value="UniProtKB-UniRule"/>
</dbReference>
<dbReference type="AlphaFoldDB" id="A0AAW1MYW2"/>
<keyword evidence="3" id="KW-1185">Reference proteome</keyword>
<evidence type="ECO:0000313" key="2">
    <source>
        <dbReference type="EMBL" id="KAK9750849.1"/>
    </source>
</evidence>
<keyword evidence="1" id="KW-0274">FAD</keyword>
<protein>
    <recommendedName>
        <fullName evidence="1">Squalene monooxygenase</fullName>
        <ecNumber evidence="1">1.14.14.17</ecNumber>
    </recommendedName>
</protein>
<evidence type="ECO:0000313" key="3">
    <source>
        <dbReference type="Proteomes" id="UP001443914"/>
    </source>
</evidence>
<comment type="caution">
    <text evidence="2">The sequence shown here is derived from an EMBL/GenBank/DDBJ whole genome shotgun (WGS) entry which is preliminary data.</text>
</comment>
<proteinExistence type="inferred from homology"/>
<gene>
    <name evidence="2" type="ORF">RND81_02G226500</name>
</gene>